<name>A0A7S2MBU2_9EUKA</name>
<dbReference type="InterPro" id="IPR019079">
    <property type="entry name" value="Capsule_synth_CapA"/>
</dbReference>
<dbReference type="PANTHER" id="PTHR33393:SF11">
    <property type="entry name" value="POLYGLUTAMINE SYNTHESIS ACCESSORY PROTEIN RV0574C-RELATED"/>
    <property type="match status" value="1"/>
</dbReference>
<reference evidence="3" key="1">
    <citation type="submission" date="2021-01" db="EMBL/GenBank/DDBJ databases">
        <authorList>
            <person name="Corre E."/>
            <person name="Pelletier E."/>
            <person name="Niang G."/>
            <person name="Scheremetjew M."/>
            <person name="Finn R."/>
            <person name="Kale V."/>
            <person name="Holt S."/>
            <person name="Cochrane G."/>
            <person name="Meng A."/>
            <person name="Brown T."/>
            <person name="Cohen L."/>
        </authorList>
    </citation>
    <scope>NUCLEOTIDE SEQUENCE</scope>
    <source>
        <strain evidence="3">UTEX LB 985</strain>
    </source>
</reference>
<comment type="similarity">
    <text evidence="1">Belongs to the CapA family.</text>
</comment>
<dbReference type="InterPro" id="IPR029052">
    <property type="entry name" value="Metallo-depent_PP-like"/>
</dbReference>
<dbReference type="Pfam" id="PF09587">
    <property type="entry name" value="PGA_cap"/>
    <property type="match status" value="1"/>
</dbReference>
<dbReference type="PANTHER" id="PTHR33393">
    <property type="entry name" value="POLYGLUTAMINE SYNTHESIS ACCESSORY PROTEIN RV0574C-RELATED"/>
    <property type="match status" value="1"/>
</dbReference>
<proteinExistence type="inferred from homology"/>
<evidence type="ECO:0000259" key="2">
    <source>
        <dbReference type="SMART" id="SM00854"/>
    </source>
</evidence>
<sequence>MAARLRRQGRGRELVLGFGGDVNLGGCIDQSLPHNVPDATSRAAARRLQQRHPLLQRGMRTAEVWGDCVGDLQAHLTAVSLVSPFTLHAQRSRAAGGGLKPETQRSHPLNVEALVDANIDFVSLANGHSLDFREDGLFDTWEALAAAGVAHAGAGEDASSALKPVVLRALGRRIAFFAVSAAGCGLRDAGGQEMWAADERRTGVAFFDLWDERLHAEHLRELGEAVRRTREAQRVTLVVVSVCWGSVGADGRPLASGAVPPAMSAFAHGLVDVAGAQLVHGHGVGHVCSSGQGDDSFRPLPLSPPSAPSRACFSFPLHEPPLLPTPLAADAWCRGVQWRPHSLLLWQCPRR</sequence>
<evidence type="ECO:0000313" key="3">
    <source>
        <dbReference type="EMBL" id="CAD9474403.1"/>
    </source>
</evidence>
<organism evidence="3">
    <name type="scientific">Haptolina brevifila</name>
    <dbReference type="NCBI Taxonomy" id="156173"/>
    <lineage>
        <taxon>Eukaryota</taxon>
        <taxon>Haptista</taxon>
        <taxon>Haptophyta</taxon>
        <taxon>Prymnesiophyceae</taxon>
        <taxon>Prymnesiales</taxon>
        <taxon>Prymnesiaceae</taxon>
        <taxon>Haptolina</taxon>
    </lineage>
</organism>
<dbReference type="SMART" id="SM00854">
    <property type="entry name" value="PGA_cap"/>
    <property type="match status" value="1"/>
</dbReference>
<dbReference type="AlphaFoldDB" id="A0A7S2MBU2"/>
<dbReference type="SUPFAM" id="SSF56300">
    <property type="entry name" value="Metallo-dependent phosphatases"/>
    <property type="match status" value="1"/>
</dbReference>
<dbReference type="EMBL" id="HBGU01042969">
    <property type="protein sequence ID" value="CAD9474403.1"/>
    <property type="molecule type" value="Transcribed_RNA"/>
</dbReference>
<feature type="domain" description="Capsule synthesis protein CapA" evidence="2">
    <location>
        <begin position="15"/>
        <end position="292"/>
    </location>
</feature>
<evidence type="ECO:0000256" key="1">
    <source>
        <dbReference type="ARBA" id="ARBA00005662"/>
    </source>
</evidence>
<gene>
    <name evidence="3" type="ORF">CBRE1094_LOCUS23437</name>
</gene>
<dbReference type="InterPro" id="IPR052169">
    <property type="entry name" value="CW_Biosynth-Accessory"/>
</dbReference>
<accession>A0A7S2MBU2</accession>
<protein>
    <recommendedName>
        <fullName evidence="2">Capsule synthesis protein CapA domain-containing protein</fullName>
    </recommendedName>
</protein>